<dbReference type="Proteomes" id="UP000479710">
    <property type="component" value="Unassembled WGS sequence"/>
</dbReference>
<name>A0A6G1BL04_9ORYZ</name>
<dbReference type="OrthoDB" id="676834at2759"/>
<reference evidence="1 2" key="1">
    <citation type="submission" date="2019-11" db="EMBL/GenBank/DDBJ databases">
        <title>Whole genome sequence of Oryza granulata.</title>
        <authorList>
            <person name="Li W."/>
        </authorList>
    </citation>
    <scope>NUCLEOTIDE SEQUENCE [LARGE SCALE GENOMIC DNA]</scope>
    <source>
        <strain evidence="2">cv. Menghai</strain>
        <tissue evidence="1">Leaf</tissue>
    </source>
</reference>
<keyword evidence="2" id="KW-1185">Reference proteome</keyword>
<comment type="caution">
    <text evidence="1">The sequence shown here is derived from an EMBL/GenBank/DDBJ whole genome shotgun (WGS) entry which is preliminary data.</text>
</comment>
<evidence type="ECO:0000313" key="1">
    <source>
        <dbReference type="EMBL" id="KAF0888552.1"/>
    </source>
</evidence>
<proteinExistence type="predicted"/>
<evidence type="ECO:0000313" key="2">
    <source>
        <dbReference type="Proteomes" id="UP000479710"/>
    </source>
</evidence>
<protein>
    <submittedName>
        <fullName evidence="1">Uncharacterized protein</fullName>
    </submittedName>
</protein>
<organism evidence="1 2">
    <name type="scientific">Oryza meyeriana var. granulata</name>
    <dbReference type="NCBI Taxonomy" id="110450"/>
    <lineage>
        <taxon>Eukaryota</taxon>
        <taxon>Viridiplantae</taxon>
        <taxon>Streptophyta</taxon>
        <taxon>Embryophyta</taxon>
        <taxon>Tracheophyta</taxon>
        <taxon>Spermatophyta</taxon>
        <taxon>Magnoliopsida</taxon>
        <taxon>Liliopsida</taxon>
        <taxon>Poales</taxon>
        <taxon>Poaceae</taxon>
        <taxon>BOP clade</taxon>
        <taxon>Oryzoideae</taxon>
        <taxon>Oryzeae</taxon>
        <taxon>Oryzinae</taxon>
        <taxon>Oryza</taxon>
        <taxon>Oryza meyeriana</taxon>
    </lineage>
</organism>
<sequence length="76" mass="7860">MESAANSGAHWVVSKALSPLSDGLVEAWTASSELGANVEAIKIGLLCAQAMLGSARGREISNGALAERGVRRRGRP</sequence>
<gene>
    <name evidence="1" type="ORF">E2562_014759</name>
</gene>
<dbReference type="EMBL" id="SPHZ02000012">
    <property type="protein sequence ID" value="KAF0888552.1"/>
    <property type="molecule type" value="Genomic_DNA"/>
</dbReference>
<dbReference type="AlphaFoldDB" id="A0A6G1BL04"/>
<accession>A0A6G1BL04</accession>